<accession>A0A699XR90</accession>
<dbReference type="EMBL" id="BKCJ011903925">
    <property type="protein sequence ID" value="GFD61863.1"/>
    <property type="molecule type" value="Genomic_DNA"/>
</dbReference>
<feature type="non-terminal residue" evidence="1">
    <location>
        <position position="1"/>
    </location>
</feature>
<organism evidence="1">
    <name type="scientific">Tanacetum cinerariifolium</name>
    <name type="common">Dalmatian daisy</name>
    <name type="synonym">Chrysanthemum cinerariifolium</name>
    <dbReference type="NCBI Taxonomy" id="118510"/>
    <lineage>
        <taxon>Eukaryota</taxon>
        <taxon>Viridiplantae</taxon>
        <taxon>Streptophyta</taxon>
        <taxon>Embryophyta</taxon>
        <taxon>Tracheophyta</taxon>
        <taxon>Spermatophyta</taxon>
        <taxon>Magnoliopsida</taxon>
        <taxon>eudicotyledons</taxon>
        <taxon>Gunneridae</taxon>
        <taxon>Pentapetalae</taxon>
        <taxon>asterids</taxon>
        <taxon>campanulids</taxon>
        <taxon>Asterales</taxon>
        <taxon>Asteraceae</taxon>
        <taxon>Asteroideae</taxon>
        <taxon>Anthemideae</taxon>
        <taxon>Anthemidinae</taxon>
        <taxon>Tanacetum</taxon>
    </lineage>
</organism>
<comment type="caution">
    <text evidence="1">The sequence shown here is derived from an EMBL/GenBank/DDBJ whole genome shotgun (WGS) entry which is preliminary data.</text>
</comment>
<evidence type="ECO:0000313" key="1">
    <source>
        <dbReference type="EMBL" id="GFD61863.1"/>
    </source>
</evidence>
<dbReference type="AlphaFoldDB" id="A0A699XR90"/>
<name>A0A699XR90_TANCI</name>
<reference evidence="1" key="1">
    <citation type="journal article" date="2019" name="Sci. Rep.">
        <title>Draft genome of Tanacetum cinerariifolium, the natural source of mosquito coil.</title>
        <authorList>
            <person name="Yamashiro T."/>
            <person name="Shiraishi A."/>
            <person name="Satake H."/>
            <person name="Nakayama K."/>
        </authorList>
    </citation>
    <scope>NUCLEOTIDE SEQUENCE</scope>
</reference>
<feature type="non-terminal residue" evidence="1">
    <location>
        <position position="70"/>
    </location>
</feature>
<proteinExistence type="predicted"/>
<protein>
    <submittedName>
        <fullName evidence="1">Uncharacterized protein</fullName>
    </submittedName>
</protein>
<gene>
    <name evidence="1" type="ORF">Tci_933832</name>
</gene>
<sequence>RSHKSFSAPTANAAEVLKKSFVPQYSNARPGSYANVVNGAFPGSYGSLLSTLPAMVLEDTCLVVRDLSKH</sequence>